<accession>A0A6L7A7F4</accession>
<dbReference type="EMBL" id="WSZI01000013">
    <property type="protein sequence ID" value="MWN21275.1"/>
    <property type="molecule type" value="Genomic_DNA"/>
</dbReference>
<dbReference type="SUPFAM" id="SSF51695">
    <property type="entry name" value="PLC-like phosphodiesterases"/>
    <property type="match status" value="1"/>
</dbReference>
<protein>
    <submittedName>
        <fullName evidence="2">Glycerophosphoryl diester phosphodiesterase</fullName>
    </submittedName>
</protein>
<sequence>MIKIAHRGISAQAPENTRAAFELMLPLGVNWLETDIDMTSDGHLVLIHDSKVDRTSNGNGTVNHNSLMGLQKLDFGQWFAPAFTGERIVTLDWLIDFINEHHINVNFELKTNVRGEQQNFYLMRLHQAIHRINRENQIIVSSFDVKLLKKFHDLMPKITIGLLLAEPISDNTVALARSVGATYVHPDVNGLTEAAVQLLLANQLGVTVWTVNDAETAQRLADWGTHAIFTDFPKTM</sequence>
<dbReference type="GO" id="GO:0008081">
    <property type="term" value="F:phosphoric diester hydrolase activity"/>
    <property type="evidence" value="ECO:0007669"/>
    <property type="project" value="InterPro"/>
</dbReference>
<gene>
    <name evidence="2" type="ORF">GQS40_06260</name>
</gene>
<feature type="domain" description="GP-PDE" evidence="1">
    <location>
        <begin position="1"/>
        <end position="236"/>
    </location>
</feature>
<dbReference type="PROSITE" id="PS51704">
    <property type="entry name" value="GP_PDE"/>
    <property type="match status" value="1"/>
</dbReference>
<comment type="caution">
    <text evidence="2">The sequence shown here is derived from an EMBL/GenBank/DDBJ whole genome shotgun (WGS) entry which is preliminary data.</text>
</comment>
<dbReference type="PANTHER" id="PTHR46211">
    <property type="entry name" value="GLYCEROPHOSPHORYL DIESTER PHOSPHODIESTERASE"/>
    <property type="match status" value="1"/>
</dbReference>
<dbReference type="AlphaFoldDB" id="A0A6L7A7F4"/>
<dbReference type="GO" id="GO:0006629">
    <property type="term" value="P:lipid metabolic process"/>
    <property type="evidence" value="ECO:0007669"/>
    <property type="project" value="InterPro"/>
</dbReference>
<evidence type="ECO:0000313" key="3">
    <source>
        <dbReference type="Proteomes" id="UP000478636"/>
    </source>
</evidence>
<proteinExistence type="predicted"/>
<reference evidence="2 3" key="1">
    <citation type="submission" date="2019-12" db="EMBL/GenBank/DDBJ databases">
        <title>Complete genome sequence of Leuconostoc lactis strain AVN1 provides insights into metabolic potential.</title>
        <authorList>
            <person name="Besrour N."/>
            <person name="Najjari A."/>
            <person name="Fhoula I."/>
            <person name="Jaballah S."/>
            <person name="Klibi N."/>
            <person name="Ouzari H.I."/>
        </authorList>
    </citation>
    <scope>NUCLEOTIDE SEQUENCE [LARGE SCALE GENOMIC DNA]</scope>
    <source>
        <strain evidence="2 3">AVN1</strain>
    </source>
</reference>
<dbReference type="Gene3D" id="3.20.20.190">
    <property type="entry name" value="Phosphatidylinositol (PI) phosphodiesterase"/>
    <property type="match status" value="1"/>
</dbReference>
<dbReference type="PANTHER" id="PTHR46211:SF14">
    <property type="entry name" value="GLYCEROPHOSPHODIESTER PHOSPHODIESTERASE"/>
    <property type="match status" value="1"/>
</dbReference>
<dbReference type="InterPro" id="IPR030395">
    <property type="entry name" value="GP_PDE_dom"/>
</dbReference>
<dbReference type="Proteomes" id="UP000478636">
    <property type="component" value="Unassembled WGS sequence"/>
</dbReference>
<name>A0A6L7A7F4_LEULA</name>
<evidence type="ECO:0000313" key="2">
    <source>
        <dbReference type="EMBL" id="MWN21275.1"/>
    </source>
</evidence>
<organism evidence="2 3">
    <name type="scientific">Leuconostoc lactis</name>
    <dbReference type="NCBI Taxonomy" id="1246"/>
    <lineage>
        <taxon>Bacteria</taxon>
        <taxon>Bacillati</taxon>
        <taxon>Bacillota</taxon>
        <taxon>Bacilli</taxon>
        <taxon>Lactobacillales</taxon>
        <taxon>Lactobacillaceae</taxon>
        <taxon>Leuconostoc</taxon>
    </lineage>
</organism>
<dbReference type="InterPro" id="IPR017946">
    <property type="entry name" value="PLC-like_Pdiesterase_TIM-brl"/>
</dbReference>
<dbReference type="Pfam" id="PF03009">
    <property type="entry name" value="GDPD"/>
    <property type="match status" value="1"/>
</dbReference>
<evidence type="ECO:0000259" key="1">
    <source>
        <dbReference type="PROSITE" id="PS51704"/>
    </source>
</evidence>